<dbReference type="GeneID" id="9698790"/>
<dbReference type="OrthoDB" id="2194473at2759"/>
<protein>
    <submittedName>
        <fullName evidence="2">Uncharacterized protein</fullName>
    </submittedName>
</protein>
<accession>E0S5M9</accession>
<keyword evidence="1" id="KW-0175">Coiled coil</keyword>
<keyword evidence="3" id="KW-1185">Reference proteome</keyword>
<evidence type="ECO:0000256" key="1">
    <source>
        <dbReference type="SAM" id="Coils"/>
    </source>
</evidence>
<dbReference type="VEuPathDB" id="MicrosporidiaDB:Eint_020130"/>
<evidence type="ECO:0000313" key="2">
    <source>
        <dbReference type="EMBL" id="ADM11014.1"/>
    </source>
</evidence>
<reference evidence="2 3" key="1">
    <citation type="journal article" date="2010" name="Nat. Commun.">
        <title>The complete sequence of the smallest known nuclear genome from the microsporidian Encephalitozoon intestinalis.</title>
        <authorList>
            <person name="Corradi N."/>
            <person name="Pombert J.-F."/>
            <person name="Farinelli L."/>
            <person name="Didier E.S."/>
            <person name="Keeling P.J."/>
        </authorList>
    </citation>
    <scope>NUCLEOTIDE SEQUENCE [LARGE SCALE GENOMIC DNA]</scope>
    <source>
        <strain evidence="2 3">ATCC 50506</strain>
    </source>
</reference>
<dbReference type="EMBL" id="CP001943">
    <property type="protein sequence ID" value="ADM11014.1"/>
    <property type="molecule type" value="Genomic_DNA"/>
</dbReference>
<sequence length="196" mass="23008">MEEDGPRLAKMRQAYKRAIQEILKEKEKIKEILIDPNTSAEDSFFLNSSKATNTSRGNPERDTEAISKAIENVFQDLKSRLSSIFKKKLEVNDIENKLNRLDRDVLENRTSFRDVTSKEYIKEIFESYLVDTKVKYIDYIEETKKEALERIKILKGELEKATEELRLLRERNVLFDNAYSDMITKFTEAVKNGNNR</sequence>
<name>E0S5M9_ENCIT</name>
<dbReference type="KEGG" id="ein:Eint_020130"/>
<dbReference type="RefSeq" id="XP_003072374.1">
    <property type="nucleotide sequence ID" value="XM_003072328.1"/>
</dbReference>
<feature type="coiled-coil region" evidence="1">
    <location>
        <begin position="137"/>
        <end position="178"/>
    </location>
</feature>
<dbReference type="HOGENOM" id="CLU_1415145_0_0_1"/>
<dbReference type="Proteomes" id="UP000002313">
    <property type="component" value="Chromosome II"/>
</dbReference>
<reference evidence="2 3" key="2">
    <citation type="journal article" date="2012" name="Proc. Natl. Acad. Sci. U.S.A.">
        <title>Gain and loss of multiple functionally related, horizontally transferred genes in the reduced genomes of two microsporidian parasites.</title>
        <authorList>
            <person name="Pombert J.-F."/>
            <person name="Selman M."/>
            <person name="Burki F."/>
            <person name="Bardell F.T."/>
            <person name="Farinelli L."/>
            <person name="Solter L.F."/>
            <person name="Whitman D.W."/>
            <person name="Weiss L.M."/>
            <person name="Corradi N."/>
            <person name="Keeling P.J."/>
        </authorList>
    </citation>
    <scope>NUCLEOTIDE SEQUENCE [LARGE SCALE GENOMIC DNA]</scope>
    <source>
        <strain evidence="2 3">ATCC 50506</strain>
    </source>
</reference>
<evidence type="ECO:0000313" key="3">
    <source>
        <dbReference type="Proteomes" id="UP000002313"/>
    </source>
</evidence>
<gene>
    <name evidence="2" type="ORF">Eint_020130</name>
</gene>
<organism evidence="2 3">
    <name type="scientific">Encephalitozoon intestinalis (strain ATCC 50506)</name>
    <name type="common">Microsporidian parasite</name>
    <name type="synonym">Septata intestinalis</name>
    <dbReference type="NCBI Taxonomy" id="876142"/>
    <lineage>
        <taxon>Eukaryota</taxon>
        <taxon>Fungi</taxon>
        <taxon>Fungi incertae sedis</taxon>
        <taxon>Microsporidia</taxon>
        <taxon>Unikaryonidae</taxon>
        <taxon>Encephalitozoon</taxon>
    </lineage>
</organism>
<proteinExistence type="predicted"/>
<dbReference type="AlphaFoldDB" id="E0S5M9"/>